<sequence>MFGFRGEVRNSSLIARDDPVEELVAVIVIPLQKWETIGKLTFWMHLVHYREQKLLNDIDVLEKEGKVLKNTNALDVLILPAPLQTSKWLFLRRQIRTGFKQERANSRISWDILGHMWTDTV</sequence>
<reference evidence="1" key="1">
    <citation type="submission" date="2020-08" db="EMBL/GenBank/DDBJ databases">
        <title>Multicomponent nature underlies the extraordinary mechanical properties of spider dragline silk.</title>
        <authorList>
            <person name="Kono N."/>
            <person name="Nakamura H."/>
            <person name="Mori M."/>
            <person name="Yoshida Y."/>
            <person name="Ohtoshi R."/>
            <person name="Malay A.D."/>
            <person name="Moran D.A.P."/>
            <person name="Tomita M."/>
            <person name="Numata K."/>
            <person name="Arakawa K."/>
        </authorList>
    </citation>
    <scope>NUCLEOTIDE SEQUENCE</scope>
</reference>
<organism evidence="1 2">
    <name type="scientific">Trichonephila clavipes</name>
    <name type="common">Golden silk orbweaver</name>
    <name type="synonym">Nephila clavipes</name>
    <dbReference type="NCBI Taxonomy" id="2585209"/>
    <lineage>
        <taxon>Eukaryota</taxon>
        <taxon>Metazoa</taxon>
        <taxon>Ecdysozoa</taxon>
        <taxon>Arthropoda</taxon>
        <taxon>Chelicerata</taxon>
        <taxon>Arachnida</taxon>
        <taxon>Araneae</taxon>
        <taxon>Araneomorphae</taxon>
        <taxon>Entelegynae</taxon>
        <taxon>Araneoidea</taxon>
        <taxon>Nephilidae</taxon>
        <taxon>Trichonephila</taxon>
    </lineage>
</organism>
<gene>
    <name evidence="1" type="ORF">TNCV_2575561</name>
</gene>
<comment type="caution">
    <text evidence="1">The sequence shown here is derived from an EMBL/GenBank/DDBJ whole genome shotgun (WGS) entry which is preliminary data.</text>
</comment>
<accession>A0A8X6RA21</accession>
<protein>
    <submittedName>
        <fullName evidence="1">Uncharacterized protein</fullName>
    </submittedName>
</protein>
<proteinExistence type="predicted"/>
<dbReference type="Proteomes" id="UP000887159">
    <property type="component" value="Unassembled WGS sequence"/>
</dbReference>
<evidence type="ECO:0000313" key="1">
    <source>
        <dbReference type="EMBL" id="GFX88849.1"/>
    </source>
</evidence>
<dbReference type="AlphaFoldDB" id="A0A8X6RA21"/>
<keyword evidence="2" id="KW-1185">Reference proteome</keyword>
<evidence type="ECO:0000313" key="2">
    <source>
        <dbReference type="Proteomes" id="UP000887159"/>
    </source>
</evidence>
<name>A0A8X6RA21_TRICX</name>
<dbReference type="EMBL" id="BMAU01021062">
    <property type="protein sequence ID" value="GFX88849.1"/>
    <property type="molecule type" value="Genomic_DNA"/>
</dbReference>